<organism evidence="1 2">
    <name type="scientific">Peronosclerospora sorghi</name>
    <dbReference type="NCBI Taxonomy" id="230839"/>
    <lineage>
        <taxon>Eukaryota</taxon>
        <taxon>Sar</taxon>
        <taxon>Stramenopiles</taxon>
        <taxon>Oomycota</taxon>
        <taxon>Peronosporomycetes</taxon>
        <taxon>Peronosporales</taxon>
        <taxon>Peronosporaceae</taxon>
        <taxon>Peronosclerospora</taxon>
    </lineage>
</organism>
<dbReference type="Proteomes" id="UP001163321">
    <property type="component" value="Chromosome 3"/>
</dbReference>
<evidence type="ECO:0000313" key="2">
    <source>
        <dbReference type="Proteomes" id="UP001163321"/>
    </source>
</evidence>
<evidence type="ECO:0000313" key="1">
    <source>
        <dbReference type="EMBL" id="KAI9915659.1"/>
    </source>
</evidence>
<gene>
    <name evidence="1" type="ORF">PsorP6_007896</name>
</gene>
<proteinExistence type="predicted"/>
<dbReference type="EMBL" id="CM047582">
    <property type="protein sequence ID" value="KAI9915659.1"/>
    <property type="molecule type" value="Genomic_DNA"/>
</dbReference>
<keyword evidence="2" id="KW-1185">Reference proteome</keyword>
<reference evidence="1 2" key="1">
    <citation type="journal article" date="2022" name="bioRxiv">
        <title>The genome of the oomycete Peronosclerospora sorghi, a cosmopolitan pathogen of maize and sorghum, is inflated with dispersed pseudogenes.</title>
        <authorList>
            <person name="Fletcher K."/>
            <person name="Martin F."/>
            <person name="Isakeit T."/>
            <person name="Cavanaugh K."/>
            <person name="Magill C."/>
            <person name="Michelmore R."/>
        </authorList>
    </citation>
    <scope>NUCLEOTIDE SEQUENCE [LARGE SCALE GENOMIC DNA]</scope>
    <source>
        <strain evidence="1">P6</strain>
    </source>
</reference>
<comment type="caution">
    <text evidence="1">The sequence shown here is derived from an EMBL/GenBank/DDBJ whole genome shotgun (WGS) entry which is preliminary data.</text>
</comment>
<name>A0ACC0WA78_9STRA</name>
<sequence>MRDGTTKALEEASAYAASQPYAMPREMQITHLVDSLKHSASTAQQPLLDRLSQRTTLAGTFASSTSWWISNQLYITNASIELVHELEAESAIEEIRVELILTMEDDFKVDPMDRSAVGTTTEKWSLAKIGAEAVWAQGILGENITIATIDTGARATHEALRATFRGDYGWFDPETKTRAPFDSSGHGTHVLGSIVGQHGIGVAPKASWMACRGCHSSSSCLESSLLACAQFMLCPTDPSGTNANCSKAPRIVNNSWGVKRGTPSFFRAVLAAWEAAGIIPIFAIGNSGSVNTCGTLSTPGDAPNVIGVGAMNADDLLFPQSATGPSREGRVKPDLVAPGVRIYSAWGTTDNAYAITSGTSMASPHVAGAVALLLSAKPELTFSQVWTAVTHSTVRDERIEKSAASHTPCGNTSARTFPNNIVGYGRLDAQRAVATVLQSTR</sequence>
<protein>
    <submittedName>
        <fullName evidence="1">Uncharacterized protein</fullName>
    </submittedName>
</protein>
<accession>A0ACC0WA78</accession>